<dbReference type="OrthoDB" id="13307at2157"/>
<name>K0IGY1_NITGG</name>
<sequence>MKDNGSQENIHEIMAHAELDLQSIKRAIGETTLKESLISRDDNYHRKIDWNVAKRFLNIIYLHGPIRKTRLAMKTGVNSTTCTKYVTWLIEVDWIDVNDCDEFRLTQAGLAVSKRINSEDNA</sequence>
<accession>K0IGY1</accession>
<evidence type="ECO:0000313" key="1">
    <source>
        <dbReference type="EMBL" id="AFU58108.1"/>
    </source>
</evidence>
<dbReference type="SUPFAM" id="SSF46785">
    <property type="entry name" value="Winged helix' DNA-binding domain"/>
    <property type="match status" value="1"/>
</dbReference>
<dbReference type="KEGG" id="nga:Ngar_c11680"/>
<dbReference type="AlphaFoldDB" id="K0IGY1"/>
<dbReference type="InterPro" id="IPR036388">
    <property type="entry name" value="WH-like_DNA-bd_sf"/>
</dbReference>
<organism evidence="1 2">
    <name type="scientific">Nitrososphaera gargensis (strain Ga9.2)</name>
    <dbReference type="NCBI Taxonomy" id="1237085"/>
    <lineage>
        <taxon>Archaea</taxon>
        <taxon>Nitrososphaerota</taxon>
        <taxon>Nitrososphaeria</taxon>
        <taxon>Nitrososphaerales</taxon>
        <taxon>Nitrososphaeraceae</taxon>
        <taxon>Nitrososphaera</taxon>
    </lineage>
</organism>
<gene>
    <name evidence="1" type="ordered locus">Ngar_c11680</name>
</gene>
<evidence type="ECO:0000313" key="2">
    <source>
        <dbReference type="Proteomes" id="UP000008037"/>
    </source>
</evidence>
<proteinExistence type="predicted"/>
<dbReference type="InterPro" id="IPR036390">
    <property type="entry name" value="WH_DNA-bd_sf"/>
</dbReference>
<protein>
    <recommendedName>
        <fullName evidence="3">ArnR1-like winged helix-turn-helix domain-containing protein</fullName>
    </recommendedName>
</protein>
<dbReference type="Proteomes" id="UP000008037">
    <property type="component" value="Chromosome"/>
</dbReference>
<evidence type="ECO:0008006" key="3">
    <source>
        <dbReference type="Google" id="ProtNLM"/>
    </source>
</evidence>
<reference evidence="1 2" key="1">
    <citation type="journal article" date="2012" name="Environ. Microbiol.">
        <title>The genome of the ammonia-oxidizing Candidatus Nitrososphaera gargensis: insights into metabolic versatility and environmental adaptations.</title>
        <authorList>
            <person name="Spang A."/>
            <person name="Poehlein A."/>
            <person name="Offre P."/>
            <person name="Zumbragel S."/>
            <person name="Haider S."/>
            <person name="Rychlik N."/>
            <person name="Nowka B."/>
            <person name="Schmeisser C."/>
            <person name="Lebedeva E.V."/>
            <person name="Rattei T."/>
            <person name="Bohm C."/>
            <person name="Schmid M."/>
            <person name="Galushko A."/>
            <person name="Hatzenpichler R."/>
            <person name="Weinmaier T."/>
            <person name="Daniel R."/>
            <person name="Schleper C."/>
            <person name="Spieck E."/>
            <person name="Streit W."/>
            <person name="Wagner M."/>
        </authorList>
    </citation>
    <scope>NUCLEOTIDE SEQUENCE [LARGE SCALE GENOMIC DNA]</scope>
    <source>
        <strain evidence="2">Ga9.2</strain>
    </source>
</reference>
<dbReference type="RefSeq" id="WP_015018645.1">
    <property type="nucleotide sequence ID" value="NC_018719.1"/>
</dbReference>
<dbReference type="BioCyc" id="CNIT1237085:G1324-1166-MONOMER"/>
<dbReference type="HOGENOM" id="CLU_2021576_0_0_2"/>
<keyword evidence="2" id="KW-1185">Reference proteome</keyword>
<dbReference type="GeneID" id="13797427"/>
<dbReference type="InParanoid" id="K0IGY1"/>
<dbReference type="EMBL" id="CP002408">
    <property type="protein sequence ID" value="AFU58108.1"/>
    <property type="molecule type" value="Genomic_DNA"/>
</dbReference>
<dbReference type="Gene3D" id="1.10.10.10">
    <property type="entry name" value="Winged helix-like DNA-binding domain superfamily/Winged helix DNA-binding domain"/>
    <property type="match status" value="1"/>
</dbReference>